<keyword evidence="1" id="KW-0472">Membrane</keyword>
<name>A0ABU3D933_9FLAO</name>
<feature type="domain" description="FecR protein" evidence="2">
    <location>
        <begin position="169"/>
        <end position="264"/>
    </location>
</feature>
<evidence type="ECO:0000256" key="1">
    <source>
        <dbReference type="SAM" id="Phobius"/>
    </source>
</evidence>
<gene>
    <name evidence="4" type="ORF">RM539_15360</name>
</gene>
<dbReference type="PIRSF" id="PIRSF018266">
    <property type="entry name" value="FecR"/>
    <property type="match status" value="1"/>
</dbReference>
<reference evidence="4 5" key="1">
    <citation type="submission" date="2023-09" db="EMBL/GenBank/DDBJ databases">
        <authorList>
            <person name="Rey-Velasco X."/>
        </authorList>
    </citation>
    <scope>NUCLEOTIDE SEQUENCE [LARGE SCALE GENOMIC DNA]</scope>
    <source>
        <strain evidence="4 5">F117</strain>
    </source>
</reference>
<feature type="transmembrane region" description="Helical" evidence="1">
    <location>
        <begin position="81"/>
        <end position="100"/>
    </location>
</feature>
<dbReference type="Proteomes" id="UP001262582">
    <property type="component" value="Unassembled WGS sequence"/>
</dbReference>
<keyword evidence="1" id="KW-0812">Transmembrane</keyword>
<protein>
    <submittedName>
        <fullName evidence="4">DUF4974 domain-containing protein</fullName>
    </submittedName>
</protein>
<dbReference type="InterPro" id="IPR032508">
    <property type="entry name" value="FecR_C"/>
</dbReference>
<proteinExistence type="predicted"/>
<dbReference type="PANTHER" id="PTHR30273:SF2">
    <property type="entry name" value="PROTEIN FECR"/>
    <property type="match status" value="1"/>
</dbReference>
<evidence type="ECO:0000313" key="5">
    <source>
        <dbReference type="Proteomes" id="UP001262582"/>
    </source>
</evidence>
<evidence type="ECO:0000259" key="2">
    <source>
        <dbReference type="Pfam" id="PF04773"/>
    </source>
</evidence>
<keyword evidence="1" id="KW-1133">Transmembrane helix</keyword>
<comment type="caution">
    <text evidence="4">The sequence shown here is derived from an EMBL/GenBank/DDBJ whole genome shotgun (WGS) entry which is preliminary data.</text>
</comment>
<evidence type="ECO:0000259" key="3">
    <source>
        <dbReference type="Pfam" id="PF16344"/>
    </source>
</evidence>
<keyword evidence="5" id="KW-1185">Reference proteome</keyword>
<sequence>MNQIEKVLDYSKKLAEAVFKGKDIPTYKKDFPLQEEDINEVVKDFREQDSNHQKLLNEIDTEKDWEELSLKISPAKRRFSFMKYAAVFLVIFGISALFFMNHQPEEGQQPYVISAGTDKATLTLGNGESIVLTKGDDYSDENAHAEDSRLVYNSKVKNQKLIFNSLTIPRGGQFFVRLSDGTKVWMNSETKLKYPVHFIEGQPRKVELLYGEAYFEVTHSTEHRGDSFVVQTEGQEIEVLGTQFNITAYKETQTICTTLVKGRVSIENQISQKLLKPGQQATNTGNNELIKIKDVDVSYSTAWKDGLFMFHNEPLEKMMAQLSRWYDIEVIFKNSKKKRYTFSGTLEREDNITKLLNTLEKTGEVKFNIKENKIMIK</sequence>
<organism evidence="4 5">
    <name type="scientific">Autumnicola musiva</name>
    <dbReference type="NCBI Taxonomy" id="3075589"/>
    <lineage>
        <taxon>Bacteria</taxon>
        <taxon>Pseudomonadati</taxon>
        <taxon>Bacteroidota</taxon>
        <taxon>Flavobacteriia</taxon>
        <taxon>Flavobacteriales</taxon>
        <taxon>Flavobacteriaceae</taxon>
        <taxon>Autumnicola</taxon>
    </lineage>
</organism>
<dbReference type="EMBL" id="JAVRHK010000013">
    <property type="protein sequence ID" value="MDT0677961.1"/>
    <property type="molecule type" value="Genomic_DNA"/>
</dbReference>
<dbReference type="PANTHER" id="PTHR30273">
    <property type="entry name" value="PERIPLASMIC SIGNAL SENSOR AND SIGMA FACTOR ACTIVATOR FECR-RELATED"/>
    <property type="match status" value="1"/>
</dbReference>
<accession>A0ABU3D933</accession>
<evidence type="ECO:0000313" key="4">
    <source>
        <dbReference type="EMBL" id="MDT0677961.1"/>
    </source>
</evidence>
<dbReference type="RefSeq" id="WP_311504300.1">
    <property type="nucleotide sequence ID" value="NZ_JAVRHK010000013.1"/>
</dbReference>
<dbReference type="Pfam" id="PF04773">
    <property type="entry name" value="FecR"/>
    <property type="match status" value="1"/>
</dbReference>
<dbReference type="Gene3D" id="3.55.50.30">
    <property type="match status" value="1"/>
</dbReference>
<dbReference type="InterPro" id="IPR012373">
    <property type="entry name" value="Ferrdict_sens_TM"/>
</dbReference>
<dbReference type="Pfam" id="PF16344">
    <property type="entry name" value="FecR_C"/>
    <property type="match status" value="1"/>
</dbReference>
<dbReference type="Gene3D" id="2.60.120.1440">
    <property type="match status" value="1"/>
</dbReference>
<dbReference type="InterPro" id="IPR006860">
    <property type="entry name" value="FecR"/>
</dbReference>
<feature type="domain" description="Protein FecR C-terminal" evidence="3">
    <location>
        <begin position="308"/>
        <end position="376"/>
    </location>
</feature>